<name>A0A7Z0L274_9RHOB</name>
<feature type="coiled-coil region" evidence="1">
    <location>
        <begin position="629"/>
        <end position="687"/>
    </location>
</feature>
<keyword evidence="1" id="KW-0175">Coiled coil</keyword>
<dbReference type="Proteomes" id="UP000529417">
    <property type="component" value="Unassembled WGS sequence"/>
</dbReference>
<organism evidence="3 4">
    <name type="scientific">Rhabdonatronobacter sediminivivens</name>
    <dbReference type="NCBI Taxonomy" id="2743469"/>
    <lineage>
        <taxon>Bacteria</taxon>
        <taxon>Pseudomonadati</taxon>
        <taxon>Pseudomonadota</taxon>
        <taxon>Alphaproteobacteria</taxon>
        <taxon>Rhodobacterales</taxon>
        <taxon>Paracoccaceae</taxon>
        <taxon>Rhabdonatronobacter</taxon>
    </lineage>
</organism>
<evidence type="ECO:0000313" key="3">
    <source>
        <dbReference type="EMBL" id="NYS26303.1"/>
    </source>
</evidence>
<dbReference type="PANTHER" id="PTHR41259">
    <property type="entry name" value="DOUBLE-STRAND BREAK REPAIR RAD50 ATPASE, PUTATIVE-RELATED"/>
    <property type="match status" value="1"/>
</dbReference>
<keyword evidence="4" id="KW-1185">Reference proteome</keyword>
<reference evidence="3 4" key="1">
    <citation type="journal article" date="2000" name="Arch. Microbiol.">
        <title>Rhodobaca bogoriensis gen. nov. and sp. nov., an alkaliphilic purple nonsulfur bacterium from African Rift Valley soda lakes.</title>
        <authorList>
            <person name="Milford A.D."/>
            <person name="Achenbach L.A."/>
            <person name="Jung D.O."/>
            <person name="Madigan M.T."/>
        </authorList>
    </citation>
    <scope>NUCLEOTIDE SEQUENCE [LARGE SCALE GENOMIC DNA]</scope>
    <source>
        <strain evidence="3 4">2376</strain>
    </source>
</reference>
<accession>A0A7Z0L274</accession>
<dbReference type="InterPro" id="IPR038734">
    <property type="entry name" value="YhaN_AAA"/>
</dbReference>
<comment type="caution">
    <text evidence="3">The sequence shown here is derived from an EMBL/GenBank/DDBJ whole genome shotgun (WGS) entry which is preliminary data.</text>
</comment>
<dbReference type="RefSeq" id="WP_179907100.1">
    <property type="nucleotide sequence ID" value="NZ_JACBXS010000040.1"/>
</dbReference>
<dbReference type="Pfam" id="PF13514">
    <property type="entry name" value="AAA_27"/>
    <property type="match status" value="1"/>
</dbReference>
<proteinExistence type="predicted"/>
<evidence type="ECO:0000259" key="2">
    <source>
        <dbReference type="Pfam" id="PF13514"/>
    </source>
</evidence>
<feature type="coiled-coil region" evidence="1">
    <location>
        <begin position="714"/>
        <end position="741"/>
    </location>
</feature>
<gene>
    <name evidence="3" type="ORF">HUK65_15040</name>
</gene>
<feature type="domain" description="YhaN AAA" evidence="2">
    <location>
        <begin position="1"/>
        <end position="57"/>
    </location>
</feature>
<dbReference type="InterPro" id="IPR027417">
    <property type="entry name" value="P-loop_NTPase"/>
</dbReference>
<evidence type="ECO:0000313" key="4">
    <source>
        <dbReference type="Proteomes" id="UP000529417"/>
    </source>
</evidence>
<feature type="coiled-coil region" evidence="1">
    <location>
        <begin position="556"/>
        <end position="590"/>
    </location>
</feature>
<dbReference type="AlphaFoldDB" id="A0A7Z0L274"/>
<dbReference type="Gene3D" id="3.40.50.300">
    <property type="entry name" value="P-loop containing nucleotide triphosphate hydrolases"/>
    <property type="match status" value="2"/>
</dbReference>
<dbReference type="EMBL" id="JACBXS010000040">
    <property type="protein sequence ID" value="NYS26303.1"/>
    <property type="molecule type" value="Genomic_DNA"/>
</dbReference>
<feature type="coiled-coil region" evidence="1">
    <location>
        <begin position="202"/>
        <end position="229"/>
    </location>
</feature>
<protein>
    <submittedName>
        <fullName evidence="3">AAA family ATPase</fullName>
    </submittedName>
</protein>
<sequence>MKLRALHLENVRRFAGQRASITGIGDGITVVAEPNEFGKSTFFDALHALFFEKHSARPRHVQGLQPYAGGAVTVAADVETDAGLFRLEKRFLSRASARVLRQPDGAVIAQEDEAERWIATLLGAGGKGPAGLLWVRQGQLGLEPDKPAEKAELTETRRDLLSSVAGEIDAMTGGRRMDRVMRQVSADLGQITTRTGRPTGPWKEARDTLAALEERLSELDAQMAQLDTALHARTEAEAQLQRLSDPQAEARRRAALTQAQEAMQAAQAHAARRRAAQDARDLAAASARAARDALGRFQAALETLTQAEAAAHGAAETARTAAQDLAACQTRLEQAQTARATAATAQEAAQKALESAHVQIAARKARDEAKALTQRLQRIDAALRSRDTLRAQLKAHPATPDWLARTEAAQAALDQAENALAAQATTLRARYTGTARITRNGAPLPEGEVLLQGASVLDLPGIGQLAITAPVQGSDGTARLAEAEAALQALLDRAEVSDIAAARALAARRREMSQQADSAQLVMDTLAPEGPDPLRAALAEAELAAARAHDDPLPALESLQAKLDEARRALTRAEDNLTAARDAHADARAADSAARAHALAAAQTLDRARAEAAPPETRDTRRGTLLAEVAQAEAALDTAQVDLDRLSAEAPDLDTLEAELTRAAQAIETTERQRNATAEQLAALSSEIRTLAGNGIEERRDTLAGETEAARQHEARLSRRANALTRLRDALEAERSAAQDAYFGPVQQELAPLLSILHADAALSFDSDSLLPAGLTRGETEESFDALSGGTREQIAILTRLAFARLFARQGQHLPIILDDALVFSDDARIMRMFTALTRVARDQQIIVLTCRQLAFQDLGGARPGISLD</sequence>
<evidence type="ECO:0000256" key="1">
    <source>
        <dbReference type="SAM" id="Coils"/>
    </source>
</evidence>
<dbReference type="PANTHER" id="PTHR41259:SF1">
    <property type="entry name" value="DOUBLE-STRAND BREAK REPAIR RAD50 ATPASE, PUTATIVE-RELATED"/>
    <property type="match status" value="1"/>
</dbReference>
<dbReference type="SUPFAM" id="SSF52540">
    <property type="entry name" value="P-loop containing nucleoside triphosphate hydrolases"/>
    <property type="match status" value="1"/>
</dbReference>